<gene>
    <name evidence="4" type="ORF">EXIGLDRAFT_760799</name>
</gene>
<feature type="region of interest" description="Disordered" evidence="2">
    <location>
        <begin position="42"/>
        <end position="114"/>
    </location>
</feature>
<dbReference type="AlphaFoldDB" id="A0A165P3P6"/>
<dbReference type="SMART" id="SM00338">
    <property type="entry name" value="BRLZ"/>
    <property type="match status" value="1"/>
</dbReference>
<reference evidence="4 5" key="1">
    <citation type="journal article" date="2016" name="Mol. Biol. Evol.">
        <title>Comparative Genomics of Early-Diverging Mushroom-Forming Fungi Provides Insights into the Origins of Lignocellulose Decay Capabilities.</title>
        <authorList>
            <person name="Nagy L.G."/>
            <person name="Riley R."/>
            <person name="Tritt A."/>
            <person name="Adam C."/>
            <person name="Daum C."/>
            <person name="Floudas D."/>
            <person name="Sun H."/>
            <person name="Yadav J.S."/>
            <person name="Pangilinan J."/>
            <person name="Larsson K.H."/>
            <person name="Matsuura K."/>
            <person name="Barry K."/>
            <person name="Labutti K."/>
            <person name="Kuo R."/>
            <person name="Ohm R.A."/>
            <person name="Bhattacharya S.S."/>
            <person name="Shirouzu T."/>
            <person name="Yoshinaga Y."/>
            <person name="Martin F.M."/>
            <person name="Grigoriev I.V."/>
            <person name="Hibbett D.S."/>
        </authorList>
    </citation>
    <scope>NUCLEOTIDE SEQUENCE [LARGE SCALE GENOMIC DNA]</scope>
    <source>
        <strain evidence="4 5">HHB12029</strain>
    </source>
</reference>
<sequence length="436" mass="46875">MVAVTRSARRLPAVRSSAPDYHLNSHTAPAISAPSENIYNHIGHHVRPGPLNQSRVPGTPIASNNAHPPASSLPASSRPRHASLTHLSKRLPAPSNFGNMAFRLPPPPSTSGQQNISNNSFAQPTLNNYLNLRNSYFDMISDNNNDQSTAAMADPAAPALVAPPVHSSSAATATFEPSPYMSDYGVDDGLRELLELLTPDRTPALGGAGMNDSPPEETPLFTPNLDMFGTPIIDSWTSPALGDADSFDAFPPLFNDALTGYADPATLTKKSTDTESMSIDLAQLYTIPKTPALTPASLPSAKRATAGNKAATGFRKGATPNTLVPLDAPTQTRAYLGASKTSRKEVPAAFQQKAKKRQHEEMLDDDELPDDIQDQIAAKRRLNTLAARRSRQRKAQTAMEMESRINDLSAQVEHLSNQLVTVSAERDAYKAQLGLF</sequence>
<organism evidence="4 5">
    <name type="scientific">Exidia glandulosa HHB12029</name>
    <dbReference type="NCBI Taxonomy" id="1314781"/>
    <lineage>
        <taxon>Eukaryota</taxon>
        <taxon>Fungi</taxon>
        <taxon>Dikarya</taxon>
        <taxon>Basidiomycota</taxon>
        <taxon>Agaricomycotina</taxon>
        <taxon>Agaricomycetes</taxon>
        <taxon>Auriculariales</taxon>
        <taxon>Exidiaceae</taxon>
        <taxon>Exidia</taxon>
    </lineage>
</organism>
<dbReference type="Proteomes" id="UP000077266">
    <property type="component" value="Unassembled WGS sequence"/>
</dbReference>
<dbReference type="SUPFAM" id="SSF57959">
    <property type="entry name" value="Leucine zipper domain"/>
    <property type="match status" value="1"/>
</dbReference>
<proteinExistence type="predicted"/>
<dbReference type="STRING" id="1314781.A0A165P3P6"/>
<feature type="coiled-coil region" evidence="1">
    <location>
        <begin position="391"/>
        <end position="432"/>
    </location>
</feature>
<dbReference type="EMBL" id="KV425893">
    <property type="protein sequence ID" value="KZW01597.1"/>
    <property type="molecule type" value="Genomic_DNA"/>
</dbReference>
<dbReference type="GO" id="GO:0003700">
    <property type="term" value="F:DNA-binding transcription factor activity"/>
    <property type="evidence" value="ECO:0007669"/>
    <property type="project" value="InterPro"/>
</dbReference>
<dbReference type="InterPro" id="IPR004827">
    <property type="entry name" value="bZIP"/>
</dbReference>
<evidence type="ECO:0000313" key="5">
    <source>
        <dbReference type="Proteomes" id="UP000077266"/>
    </source>
</evidence>
<dbReference type="PROSITE" id="PS50217">
    <property type="entry name" value="BZIP"/>
    <property type="match status" value="1"/>
</dbReference>
<dbReference type="InterPro" id="IPR046347">
    <property type="entry name" value="bZIP_sf"/>
</dbReference>
<accession>A0A165P3P6</accession>
<keyword evidence="1" id="KW-0175">Coiled coil</keyword>
<evidence type="ECO:0000256" key="2">
    <source>
        <dbReference type="SAM" id="MobiDB-lite"/>
    </source>
</evidence>
<evidence type="ECO:0000259" key="3">
    <source>
        <dbReference type="PROSITE" id="PS50217"/>
    </source>
</evidence>
<keyword evidence="5" id="KW-1185">Reference proteome</keyword>
<protein>
    <recommendedName>
        <fullName evidence="3">BZIP domain-containing protein</fullName>
    </recommendedName>
</protein>
<feature type="domain" description="BZIP" evidence="3">
    <location>
        <begin position="373"/>
        <end position="433"/>
    </location>
</feature>
<feature type="compositionally biased region" description="Low complexity" evidence="2">
    <location>
        <begin position="60"/>
        <end position="77"/>
    </location>
</feature>
<dbReference type="InParanoid" id="A0A165P3P6"/>
<feature type="compositionally biased region" description="Basic residues" evidence="2">
    <location>
        <begin position="78"/>
        <end position="89"/>
    </location>
</feature>
<evidence type="ECO:0000256" key="1">
    <source>
        <dbReference type="SAM" id="Coils"/>
    </source>
</evidence>
<dbReference type="Pfam" id="PF07716">
    <property type="entry name" value="bZIP_2"/>
    <property type="match status" value="1"/>
</dbReference>
<dbReference type="CDD" id="cd12193">
    <property type="entry name" value="bZIP_GCN4"/>
    <property type="match status" value="1"/>
</dbReference>
<evidence type="ECO:0000313" key="4">
    <source>
        <dbReference type="EMBL" id="KZW01597.1"/>
    </source>
</evidence>
<name>A0A165P3P6_EXIGL</name>
<dbReference type="Gene3D" id="3.30.160.60">
    <property type="entry name" value="Classic Zinc Finger"/>
    <property type="match status" value="1"/>
</dbReference>
<dbReference type="OrthoDB" id="2257100at2759"/>